<evidence type="ECO:0000256" key="7">
    <source>
        <dbReference type="ARBA" id="ARBA00023277"/>
    </source>
</evidence>
<dbReference type="RefSeq" id="WP_117493539.1">
    <property type="nucleotide sequence ID" value="NZ_CAUAFM010000084.1"/>
</dbReference>
<dbReference type="Gene3D" id="2.70.98.10">
    <property type="match status" value="1"/>
</dbReference>
<dbReference type="GO" id="GO:0004034">
    <property type="term" value="F:aldose 1-epimerase activity"/>
    <property type="evidence" value="ECO:0007669"/>
    <property type="project" value="UniProtKB-EC"/>
</dbReference>
<dbReference type="GO" id="GO:0033499">
    <property type="term" value="P:galactose catabolic process via UDP-galactose, Leloir pathway"/>
    <property type="evidence" value="ECO:0007669"/>
    <property type="project" value="TreeGrafter"/>
</dbReference>
<evidence type="ECO:0000256" key="2">
    <source>
        <dbReference type="ARBA" id="ARBA00005028"/>
    </source>
</evidence>
<comment type="catalytic activity">
    <reaction evidence="1 8">
        <text>alpha-D-glucose = beta-D-glucose</text>
        <dbReference type="Rhea" id="RHEA:10264"/>
        <dbReference type="ChEBI" id="CHEBI:15903"/>
        <dbReference type="ChEBI" id="CHEBI:17925"/>
        <dbReference type="EC" id="5.1.3.3"/>
    </reaction>
</comment>
<evidence type="ECO:0000313" key="12">
    <source>
        <dbReference type="EMBL" id="RGE87023.1"/>
    </source>
</evidence>
<dbReference type="Pfam" id="PF01263">
    <property type="entry name" value="Aldose_epim"/>
    <property type="match status" value="1"/>
</dbReference>
<accession>A0A3E3K1T7</accession>
<dbReference type="PROSITE" id="PS00545">
    <property type="entry name" value="ALDOSE_1_EPIMERASE"/>
    <property type="match status" value="1"/>
</dbReference>
<dbReference type="InterPro" id="IPR014718">
    <property type="entry name" value="GH-type_carb-bd"/>
</dbReference>
<evidence type="ECO:0000256" key="9">
    <source>
        <dbReference type="PIRSR" id="PIRSR005096-1"/>
    </source>
</evidence>
<evidence type="ECO:0000256" key="11">
    <source>
        <dbReference type="PIRSR" id="PIRSR005096-3"/>
    </source>
</evidence>
<evidence type="ECO:0000256" key="3">
    <source>
        <dbReference type="ARBA" id="ARBA00006206"/>
    </source>
</evidence>
<keyword evidence="7 8" id="KW-0119">Carbohydrate metabolism</keyword>
<name>A0A3E3K1T7_9FIRM</name>
<dbReference type="InterPro" id="IPR047215">
    <property type="entry name" value="Galactose_mutarotase-like"/>
</dbReference>
<keyword evidence="13" id="KW-1185">Reference proteome</keyword>
<evidence type="ECO:0000256" key="6">
    <source>
        <dbReference type="ARBA" id="ARBA00023235"/>
    </source>
</evidence>
<dbReference type="OrthoDB" id="9779408at2"/>
<dbReference type="AlphaFoldDB" id="A0A3E3K1T7"/>
<dbReference type="InterPro" id="IPR018052">
    <property type="entry name" value="Ald1_epimerase_CS"/>
</dbReference>
<feature type="binding site" evidence="10">
    <location>
        <position position="247"/>
    </location>
    <ligand>
        <name>beta-D-galactose</name>
        <dbReference type="ChEBI" id="CHEBI:27667"/>
    </ligand>
</feature>
<comment type="similarity">
    <text evidence="3 8">Belongs to the aldose epimerase family.</text>
</comment>
<gene>
    <name evidence="12" type="ORF">DW016_08775</name>
</gene>
<dbReference type="EC" id="5.1.3.3" evidence="4 8"/>
<evidence type="ECO:0000256" key="8">
    <source>
        <dbReference type="PIRNR" id="PIRNR005096"/>
    </source>
</evidence>
<dbReference type="EMBL" id="QVLX01000004">
    <property type="protein sequence ID" value="RGE87023.1"/>
    <property type="molecule type" value="Genomic_DNA"/>
</dbReference>
<organism evidence="12 13">
    <name type="scientific">Sellimonas intestinalis</name>
    <dbReference type="NCBI Taxonomy" id="1653434"/>
    <lineage>
        <taxon>Bacteria</taxon>
        <taxon>Bacillati</taxon>
        <taxon>Bacillota</taxon>
        <taxon>Clostridia</taxon>
        <taxon>Lachnospirales</taxon>
        <taxon>Lachnospiraceae</taxon>
        <taxon>Sellimonas</taxon>
    </lineage>
</organism>
<dbReference type="PIRSF" id="PIRSF005096">
    <property type="entry name" value="GALM"/>
    <property type="match status" value="1"/>
</dbReference>
<evidence type="ECO:0000256" key="5">
    <source>
        <dbReference type="ARBA" id="ARBA00014165"/>
    </source>
</evidence>
<feature type="active site" description="Proton donor" evidence="9">
    <location>
        <position position="175"/>
    </location>
</feature>
<comment type="caution">
    <text evidence="12">The sequence shown here is derived from an EMBL/GenBank/DDBJ whole genome shotgun (WGS) entry which is preliminary data.</text>
</comment>
<feature type="active site" description="Proton acceptor" evidence="9">
    <location>
        <position position="310"/>
    </location>
</feature>
<dbReference type="CDD" id="cd09019">
    <property type="entry name" value="galactose_mutarotase_like"/>
    <property type="match status" value="1"/>
</dbReference>
<dbReference type="UniPathway" id="UPA00242"/>
<dbReference type="GO" id="GO:0006006">
    <property type="term" value="P:glucose metabolic process"/>
    <property type="evidence" value="ECO:0007669"/>
    <property type="project" value="TreeGrafter"/>
</dbReference>
<keyword evidence="6 8" id="KW-0413">Isomerase</keyword>
<reference evidence="12 13" key="1">
    <citation type="submission" date="2018-08" db="EMBL/GenBank/DDBJ databases">
        <title>A genome reference for cultivated species of the human gut microbiota.</title>
        <authorList>
            <person name="Zou Y."/>
            <person name="Xue W."/>
            <person name="Luo G."/>
        </authorList>
    </citation>
    <scope>NUCLEOTIDE SEQUENCE [LARGE SCALE GENOMIC DNA]</scope>
    <source>
        <strain evidence="12 13">AF37-2AT</strain>
    </source>
</reference>
<comment type="pathway">
    <text evidence="2 8">Carbohydrate metabolism; hexose metabolism.</text>
</comment>
<dbReference type="InterPro" id="IPR015443">
    <property type="entry name" value="Aldose_1-epimerase"/>
</dbReference>
<evidence type="ECO:0000256" key="10">
    <source>
        <dbReference type="PIRSR" id="PIRSR005096-2"/>
    </source>
</evidence>
<sequence length="346" mass="38218">MKKENFGQTAKGEQASLYTMENAAGMELKLTDYGASLVSLKVKDRTGEKRDVVLGYDDVEGYENGAIFLGATVGRNANRIRGAAFELGGKKYTLDANENGNNLHSGYDFYNKRLWEVKQSDTKSITFALFSPDGDQGYPGDVRIEVSYTLTDENEVRISYRGIPSEDTILNLTNHSYFNLNGEGGDPVLNHQVCLHADAFTETDEMLIPTGRLIDVTGTPMDFRKKKAIGQDIKADYGPLKLGGGYDHNWDLGNSGSLIRAAEVSSPDTGISMEVYTDLPGIQMYTGNGIEHETGKGQKIYGKHAAVCLETQYFPDAVHHEQFEAPIRKAGEIYQTTTVYKFNVDE</sequence>
<dbReference type="Proteomes" id="UP000261080">
    <property type="component" value="Unassembled WGS sequence"/>
</dbReference>
<dbReference type="InterPro" id="IPR008183">
    <property type="entry name" value="Aldose_1/G6P_1-epimerase"/>
</dbReference>
<protein>
    <recommendedName>
        <fullName evidence="5 8">Aldose 1-epimerase</fullName>
        <ecNumber evidence="4 8">5.1.3.3</ecNumber>
    </recommendedName>
</protein>
<evidence type="ECO:0000313" key="13">
    <source>
        <dbReference type="Proteomes" id="UP000261080"/>
    </source>
</evidence>
<dbReference type="PANTHER" id="PTHR10091:SF0">
    <property type="entry name" value="GALACTOSE MUTAROTASE"/>
    <property type="match status" value="1"/>
</dbReference>
<dbReference type="PANTHER" id="PTHR10091">
    <property type="entry name" value="ALDOSE-1-EPIMERASE"/>
    <property type="match status" value="1"/>
</dbReference>
<feature type="binding site" evidence="11">
    <location>
        <begin position="175"/>
        <end position="177"/>
    </location>
    <ligand>
        <name>beta-D-galactose</name>
        <dbReference type="ChEBI" id="CHEBI:27667"/>
    </ligand>
</feature>
<dbReference type="NCBIfam" id="NF008277">
    <property type="entry name" value="PRK11055.1"/>
    <property type="match status" value="1"/>
</dbReference>
<proteinExistence type="inferred from homology"/>
<evidence type="ECO:0000256" key="4">
    <source>
        <dbReference type="ARBA" id="ARBA00013185"/>
    </source>
</evidence>
<dbReference type="GO" id="GO:0030246">
    <property type="term" value="F:carbohydrate binding"/>
    <property type="evidence" value="ECO:0007669"/>
    <property type="project" value="InterPro"/>
</dbReference>
<dbReference type="InterPro" id="IPR011013">
    <property type="entry name" value="Gal_mutarotase_sf_dom"/>
</dbReference>
<dbReference type="SUPFAM" id="SSF74650">
    <property type="entry name" value="Galactose mutarotase-like"/>
    <property type="match status" value="1"/>
</dbReference>
<evidence type="ECO:0000256" key="1">
    <source>
        <dbReference type="ARBA" id="ARBA00001614"/>
    </source>
</evidence>
<feature type="binding site" evidence="11">
    <location>
        <begin position="78"/>
        <end position="79"/>
    </location>
    <ligand>
        <name>beta-D-galactose</name>
        <dbReference type="ChEBI" id="CHEBI:27667"/>
    </ligand>
</feature>